<dbReference type="InterPro" id="IPR023750">
    <property type="entry name" value="RbsD-like_sf"/>
</dbReference>
<dbReference type="GO" id="GO:0016872">
    <property type="term" value="F:intramolecular lyase activity"/>
    <property type="evidence" value="ECO:0007669"/>
    <property type="project" value="InterPro"/>
</dbReference>
<dbReference type="InterPro" id="IPR023064">
    <property type="entry name" value="D-ribose_pyranase"/>
</dbReference>
<name>A0A975G843_9BACT</name>
<dbReference type="GO" id="GO:0048029">
    <property type="term" value="F:monosaccharide binding"/>
    <property type="evidence" value="ECO:0007669"/>
    <property type="project" value="InterPro"/>
</dbReference>
<proteinExistence type="predicted"/>
<reference evidence="6" key="1">
    <citation type="submission" date="2021-04" db="EMBL/GenBank/DDBJ databases">
        <title>Luteolibacter sp. 32A isolated from the skin of an Anderson's salamander (Ambystoma andersonii).</title>
        <authorList>
            <person name="Spergser J."/>
            <person name="Busse H.-J."/>
        </authorList>
    </citation>
    <scope>NUCLEOTIDE SEQUENCE</scope>
    <source>
        <strain evidence="6">32A</strain>
    </source>
</reference>
<dbReference type="EC" id="5.4.99.62" evidence="2"/>
<sequence length="137" mass="15062">MLRRVMLKSGIFNPHVLDLVARVRHTNTLVISDWAFPFWPEIETVDISLTHGIPTVLDVLNVLAPNFQIGKIWQAEEFSKVNDAATIARFDSAFAAIEGAAVTKLPHVDFKKLVPGAIGLIRTGDATPYGNIILESV</sequence>
<dbReference type="PANTHER" id="PTHR37831">
    <property type="entry name" value="D-RIBOSE PYRANASE"/>
    <property type="match status" value="1"/>
</dbReference>
<organism evidence="6 7">
    <name type="scientific">Luteolibacter ambystomatis</name>
    <dbReference type="NCBI Taxonomy" id="2824561"/>
    <lineage>
        <taxon>Bacteria</taxon>
        <taxon>Pseudomonadati</taxon>
        <taxon>Verrucomicrobiota</taxon>
        <taxon>Verrucomicrobiia</taxon>
        <taxon>Verrucomicrobiales</taxon>
        <taxon>Verrucomicrobiaceae</taxon>
        <taxon>Luteolibacter</taxon>
    </lineage>
</organism>
<dbReference type="GO" id="GO:0019303">
    <property type="term" value="P:D-ribose catabolic process"/>
    <property type="evidence" value="ECO:0007669"/>
    <property type="project" value="TreeGrafter"/>
</dbReference>
<dbReference type="Pfam" id="PF05025">
    <property type="entry name" value="RbsD_FucU"/>
    <property type="match status" value="1"/>
</dbReference>
<dbReference type="AlphaFoldDB" id="A0A975G843"/>
<dbReference type="EMBL" id="CP073100">
    <property type="protein sequence ID" value="QUE50829.1"/>
    <property type="molecule type" value="Genomic_DNA"/>
</dbReference>
<evidence type="ECO:0000256" key="2">
    <source>
        <dbReference type="ARBA" id="ARBA00012862"/>
    </source>
</evidence>
<evidence type="ECO:0000256" key="5">
    <source>
        <dbReference type="ARBA" id="ARBA00023277"/>
    </source>
</evidence>
<dbReference type="GO" id="GO:0005829">
    <property type="term" value="C:cytosol"/>
    <property type="evidence" value="ECO:0007669"/>
    <property type="project" value="TreeGrafter"/>
</dbReference>
<gene>
    <name evidence="6" type="ORF">KBB96_18460</name>
</gene>
<evidence type="ECO:0000256" key="4">
    <source>
        <dbReference type="ARBA" id="ARBA00023235"/>
    </source>
</evidence>
<evidence type="ECO:0000313" key="6">
    <source>
        <dbReference type="EMBL" id="QUE50829.1"/>
    </source>
</evidence>
<dbReference type="PANTHER" id="PTHR37831:SF1">
    <property type="entry name" value="D-RIBOSE PYRANASE"/>
    <property type="match status" value="1"/>
</dbReference>
<protein>
    <recommendedName>
        <fullName evidence="2">D-ribose pyranase</fullName>
        <ecNumber evidence="2">5.4.99.62</ecNumber>
    </recommendedName>
</protein>
<dbReference type="GO" id="GO:0062193">
    <property type="term" value="F:D-ribose pyranase activity"/>
    <property type="evidence" value="ECO:0007669"/>
    <property type="project" value="UniProtKB-EC"/>
</dbReference>
<evidence type="ECO:0000313" key="7">
    <source>
        <dbReference type="Proteomes" id="UP000676169"/>
    </source>
</evidence>
<dbReference type="SUPFAM" id="SSF102546">
    <property type="entry name" value="RbsD-like"/>
    <property type="match status" value="1"/>
</dbReference>
<accession>A0A975G843</accession>
<evidence type="ECO:0000256" key="1">
    <source>
        <dbReference type="ARBA" id="ARBA00000223"/>
    </source>
</evidence>
<dbReference type="InterPro" id="IPR007721">
    <property type="entry name" value="RbsD_FucU"/>
</dbReference>
<keyword evidence="3" id="KW-0963">Cytoplasm</keyword>
<evidence type="ECO:0000256" key="3">
    <source>
        <dbReference type="ARBA" id="ARBA00022490"/>
    </source>
</evidence>
<dbReference type="Proteomes" id="UP000676169">
    <property type="component" value="Chromosome"/>
</dbReference>
<keyword evidence="7" id="KW-1185">Reference proteome</keyword>
<dbReference type="KEGG" id="lamb:KBB96_18460"/>
<dbReference type="Gene3D" id="3.40.1650.10">
    <property type="entry name" value="RbsD-like domain"/>
    <property type="match status" value="1"/>
</dbReference>
<keyword evidence="5" id="KW-0119">Carbohydrate metabolism</keyword>
<dbReference type="RefSeq" id="WP_211630968.1">
    <property type="nucleotide sequence ID" value="NZ_CP073100.1"/>
</dbReference>
<keyword evidence="4" id="KW-0413">Isomerase</keyword>
<comment type="catalytic activity">
    <reaction evidence="1">
        <text>beta-D-ribopyranose = beta-D-ribofuranose</text>
        <dbReference type="Rhea" id="RHEA:25432"/>
        <dbReference type="ChEBI" id="CHEBI:27476"/>
        <dbReference type="ChEBI" id="CHEBI:47002"/>
        <dbReference type="EC" id="5.4.99.62"/>
    </reaction>
</comment>